<dbReference type="AlphaFoldDB" id="A0A0V9UNT8"/>
<feature type="region of interest" description="Disordered" evidence="1">
    <location>
        <begin position="1"/>
        <end position="20"/>
    </location>
</feature>
<comment type="caution">
    <text evidence="3">The sequence shown here is derived from an EMBL/GenBank/DDBJ whole genome shotgun (WGS) entry which is preliminary data.</text>
</comment>
<keyword evidence="2" id="KW-1133">Transmembrane helix</keyword>
<keyword evidence="2" id="KW-0812">Transmembrane</keyword>
<name>A0A0V9UNT8_9NOCA</name>
<gene>
    <name evidence="3" type="ORF">Z045_05810</name>
</gene>
<feature type="transmembrane region" description="Helical" evidence="2">
    <location>
        <begin position="41"/>
        <end position="67"/>
    </location>
</feature>
<keyword evidence="2" id="KW-0472">Membrane</keyword>
<dbReference type="Proteomes" id="UP000053060">
    <property type="component" value="Unassembled WGS sequence"/>
</dbReference>
<proteinExistence type="predicted"/>
<accession>A0A0V9UNT8</accession>
<feature type="transmembrane region" description="Helical" evidence="2">
    <location>
        <begin position="73"/>
        <end position="92"/>
    </location>
</feature>
<protein>
    <submittedName>
        <fullName evidence="3">Uncharacterized protein</fullName>
    </submittedName>
</protein>
<sequence length="142" mass="16626">MYLLPMTEPEAADDTGNHPDEPRWWQWPARWVRDQKFWQQVAASTIASLIVAFILYIGAITLGYIQGPQGRPLIALFLMWFVIPPAFLWGLIKMMNIRYNRQMERGDYSAKGFPWYVAIPLTIFLMWLLLFLSSLVQRWGTS</sequence>
<reference evidence="4" key="1">
    <citation type="submission" date="2015-01" db="EMBL/GenBank/DDBJ databases">
        <title>Draft genome sequence of Rhodococcus pyridinivorans strain KG-16, a hydrocarbon-degrading bacterium.</title>
        <authorList>
            <person name="Aggarwal R.K."/>
            <person name="Dawar C."/>
        </authorList>
    </citation>
    <scope>NUCLEOTIDE SEQUENCE [LARGE SCALE GENOMIC DNA]</scope>
    <source>
        <strain evidence="4">KG-16</strain>
    </source>
</reference>
<reference evidence="3 4" key="2">
    <citation type="journal article" date="2016" name="Genome Announc.">
        <title>Draft Genome Sequence of a Versatile Hydrocarbon-Degrading Bacterium, Rhodococcus pyridinivorans Strain KG-16, Collected from Oil Fields in India.</title>
        <authorList>
            <person name="Aggarwal R.K."/>
            <person name="Dawar C."/>
            <person name="Phanindranath R."/>
            <person name="Mutnuri L."/>
            <person name="Dayal A.M."/>
        </authorList>
    </citation>
    <scope>NUCLEOTIDE SEQUENCE [LARGE SCALE GENOMIC DNA]</scope>
    <source>
        <strain evidence="3 4">KG-16</strain>
    </source>
</reference>
<evidence type="ECO:0000256" key="2">
    <source>
        <dbReference type="SAM" id="Phobius"/>
    </source>
</evidence>
<feature type="transmembrane region" description="Helical" evidence="2">
    <location>
        <begin position="113"/>
        <end position="136"/>
    </location>
</feature>
<evidence type="ECO:0000313" key="4">
    <source>
        <dbReference type="Proteomes" id="UP000053060"/>
    </source>
</evidence>
<evidence type="ECO:0000313" key="3">
    <source>
        <dbReference type="EMBL" id="KSZ59681.1"/>
    </source>
</evidence>
<organism evidence="3 4">
    <name type="scientific">Rhodococcus pyridinivorans KG-16</name>
    <dbReference type="NCBI Taxonomy" id="1441730"/>
    <lineage>
        <taxon>Bacteria</taxon>
        <taxon>Bacillati</taxon>
        <taxon>Actinomycetota</taxon>
        <taxon>Actinomycetes</taxon>
        <taxon>Mycobacteriales</taxon>
        <taxon>Nocardiaceae</taxon>
        <taxon>Rhodococcus</taxon>
    </lineage>
</organism>
<evidence type="ECO:0000256" key="1">
    <source>
        <dbReference type="SAM" id="MobiDB-lite"/>
    </source>
</evidence>
<dbReference type="PATRIC" id="fig|1441730.3.peg.1219"/>
<dbReference type="EMBL" id="AZXY01000002">
    <property type="protein sequence ID" value="KSZ59681.1"/>
    <property type="molecule type" value="Genomic_DNA"/>
</dbReference>